<evidence type="ECO:0000313" key="1">
    <source>
        <dbReference type="EMBL" id="MEP1058915.1"/>
    </source>
</evidence>
<keyword evidence="1" id="KW-0560">Oxidoreductase</keyword>
<reference evidence="1 2" key="1">
    <citation type="submission" date="2022-04" db="EMBL/GenBank/DDBJ databases">
        <title>Positive selection, recombination, and allopatry shape intraspecific diversity of widespread and dominant cyanobacteria.</title>
        <authorList>
            <person name="Wei J."/>
            <person name="Shu W."/>
            <person name="Hu C."/>
        </authorList>
    </citation>
    <scope>NUCLEOTIDE SEQUENCE [LARGE SCALE GENOMIC DNA]</scope>
    <source>
        <strain evidence="1 2">AS-A4</strain>
    </source>
</reference>
<dbReference type="InterPro" id="IPR051961">
    <property type="entry name" value="Fungal_Metabolite_Diox"/>
</dbReference>
<keyword evidence="2" id="KW-1185">Reference proteome</keyword>
<proteinExistence type="predicted"/>
<dbReference type="Proteomes" id="UP001476950">
    <property type="component" value="Unassembled WGS sequence"/>
</dbReference>
<evidence type="ECO:0000313" key="2">
    <source>
        <dbReference type="Proteomes" id="UP001476950"/>
    </source>
</evidence>
<name>A0ABV0KIA9_9CYAN</name>
<dbReference type="GO" id="GO:0051213">
    <property type="term" value="F:dioxygenase activity"/>
    <property type="evidence" value="ECO:0007669"/>
    <property type="project" value="UniProtKB-KW"/>
</dbReference>
<dbReference type="InterPro" id="IPR008775">
    <property type="entry name" value="Phytyl_CoA_dOase-like"/>
</dbReference>
<organism evidence="1 2">
    <name type="scientific">Stenomitos frigidus AS-A4</name>
    <dbReference type="NCBI Taxonomy" id="2933935"/>
    <lineage>
        <taxon>Bacteria</taxon>
        <taxon>Bacillati</taxon>
        <taxon>Cyanobacteriota</taxon>
        <taxon>Cyanophyceae</taxon>
        <taxon>Leptolyngbyales</taxon>
        <taxon>Leptolyngbyaceae</taxon>
        <taxon>Stenomitos</taxon>
    </lineage>
</organism>
<dbReference type="Pfam" id="PF05721">
    <property type="entry name" value="PhyH"/>
    <property type="match status" value="1"/>
</dbReference>
<accession>A0ABV0KIA9</accession>
<dbReference type="EMBL" id="JAMPLM010000007">
    <property type="protein sequence ID" value="MEP1058915.1"/>
    <property type="molecule type" value="Genomic_DNA"/>
</dbReference>
<sequence>MNLTLALPIGADSKLVQSVETVFTESELDRFAEELNRDGICVIRGLFDRDLIDRWKVAFDALFQERQQRPGGLAPRGQARCYATLPWVAPFADPAVYSNPIIRGVLNRVFFQEYKLVQLAADIPLQGSQYQEIHRDFRPLFSDQIVTPLYALAVNFSLVEVTEANGPFEMARGTHVMSREEGLVKIHAGEIPMEQFYMQPGDVMIRSPLALHRGTPNLTPQPRPMIVMGYVMHWLHTQKVDLTLPRAYYESLSPEIQELLRCRVVDQLADSEVETYINFAY</sequence>
<protein>
    <submittedName>
        <fullName evidence="1">Phytanoyl-CoA dioxygenase family protein</fullName>
    </submittedName>
</protein>
<comment type="caution">
    <text evidence="1">The sequence shown here is derived from an EMBL/GenBank/DDBJ whole genome shotgun (WGS) entry which is preliminary data.</text>
</comment>
<dbReference type="PANTHER" id="PTHR37563:SF2">
    <property type="entry name" value="PHYTANOYL-COA DIOXYGENASE FAMILY PROTEIN (AFU_ORTHOLOGUE AFUA_2G03330)"/>
    <property type="match status" value="1"/>
</dbReference>
<keyword evidence="1" id="KW-0223">Dioxygenase</keyword>
<dbReference type="PANTHER" id="PTHR37563">
    <property type="entry name" value="PHYTANOYL-COA DIOXYGENASE FAMILY PROTEIN (AFU_ORTHOLOGUE AFUA_2G03330)"/>
    <property type="match status" value="1"/>
</dbReference>
<gene>
    <name evidence="1" type="ORF">NDI38_10750</name>
</gene>
<dbReference type="Gene3D" id="2.60.120.620">
    <property type="entry name" value="q2cbj1_9rhob like domain"/>
    <property type="match status" value="1"/>
</dbReference>
<dbReference type="RefSeq" id="WP_242033438.1">
    <property type="nucleotide sequence ID" value="NZ_JAMPLM010000007.1"/>
</dbReference>
<dbReference type="SUPFAM" id="SSF51197">
    <property type="entry name" value="Clavaminate synthase-like"/>
    <property type="match status" value="1"/>
</dbReference>